<name>A0ABQ5YNN8_9BURK</name>
<protein>
    <recommendedName>
        <fullName evidence="4">Replication restart protein PriB</fullName>
    </recommendedName>
</protein>
<evidence type="ECO:0000313" key="5">
    <source>
        <dbReference type="EMBL" id="GLR25739.1"/>
    </source>
</evidence>
<comment type="subunit">
    <text evidence="4">Homodimer. Interacts with PriA and DnaT. Component of the replication restart primosome. Primosome assembly occurs via a 'hand-off' mechanism. PriA binds to replication forks, subsequently PriB then DnaT bind; DnaT then displaces ssDNA to generate the helicase loading substrate.</text>
</comment>
<keyword evidence="6" id="KW-1185">Reference proteome</keyword>
<dbReference type="NCBIfam" id="TIGR04418">
    <property type="entry name" value="PriB_gamma"/>
    <property type="match status" value="1"/>
</dbReference>
<reference evidence="6" key="1">
    <citation type="journal article" date="2019" name="Int. J. Syst. Evol. Microbiol.">
        <title>The Global Catalogue of Microorganisms (GCM) 10K type strain sequencing project: providing services to taxonomists for standard genome sequencing and annotation.</title>
        <authorList>
            <consortium name="The Broad Institute Genomics Platform"/>
            <consortium name="The Broad Institute Genome Sequencing Center for Infectious Disease"/>
            <person name="Wu L."/>
            <person name="Ma J."/>
        </authorList>
    </citation>
    <scope>NUCLEOTIDE SEQUENCE [LARGE SCALE GENOMIC DNA]</scope>
    <source>
        <strain evidence="6">NBRC 105857</strain>
    </source>
</reference>
<evidence type="ECO:0000313" key="6">
    <source>
        <dbReference type="Proteomes" id="UP001156664"/>
    </source>
</evidence>
<keyword evidence="2 4" id="KW-0235">DNA replication</keyword>
<comment type="similarity">
    <text evidence="4">Belongs to the PriB family.</text>
</comment>
<dbReference type="RefSeq" id="WP_284280176.1">
    <property type="nucleotide sequence ID" value="NZ_BSOJ01000009.1"/>
</dbReference>
<evidence type="ECO:0000256" key="3">
    <source>
        <dbReference type="ARBA" id="ARBA00023125"/>
    </source>
</evidence>
<dbReference type="InterPro" id="IPR000424">
    <property type="entry name" value="Primosome_PriB/ssb"/>
</dbReference>
<comment type="caution">
    <text evidence="5">The sequence shown here is derived from an EMBL/GenBank/DDBJ whole genome shotgun (WGS) entry which is preliminary data.</text>
</comment>
<dbReference type="PIRSF" id="PIRSF003135">
    <property type="entry name" value="Primosomal_n"/>
    <property type="match status" value="1"/>
</dbReference>
<comment type="function">
    <text evidence="4">Involved in the restart of stalled replication forks, which reloads the replicative helicase on sites other than the origin of replication; the PriA-PriB pathway is the major replication restart pathway. During primosome assembly it facilitates complex formation between PriA and DnaT on DNA; stabilizes PriA on DNA. Stimulates the DNA unwinding activity of PriA helicase.</text>
</comment>
<dbReference type="SUPFAM" id="SSF50249">
    <property type="entry name" value="Nucleic acid-binding proteins"/>
    <property type="match status" value="1"/>
</dbReference>
<accession>A0ABQ5YNN8</accession>
<proteinExistence type="inferred from homology"/>
<dbReference type="PROSITE" id="PS50935">
    <property type="entry name" value="SSB"/>
    <property type="match status" value="1"/>
</dbReference>
<sequence length="115" mass="12748">MNQEEADTSQPTNQFELQATLISKSTLRYTPAGVPVCEMELQHESVQIEASNPRTVQCVIDAISLGSLANSISKLELGSEMIWSGFIALRSHKQKKLQFHICNMQKAARQAEASK</sequence>
<keyword evidence="3 4" id="KW-0238">DNA-binding</keyword>
<gene>
    <name evidence="4 5" type="primary">priB</name>
    <name evidence="5" type="ORF">GCM10007875_08270</name>
</gene>
<evidence type="ECO:0000256" key="1">
    <source>
        <dbReference type="ARBA" id="ARBA00022515"/>
    </source>
</evidence>
<evidence type="ECO:0000256" key="2">
    <source>
        <dbReference type="ARBA" id="ARBA00022705"/>
    </source>
</evidence>
<dbReference type="HAMAP" id="MF_00720">
    <property type="entry name" value="PriB"/>
    <property type="match status" value="1"/>
</dbReference>
<dbReference type="EMBL" id="BSOJ01000009">
    <property type="protein sequence ID" value="GLR25739.1"/>
    <property type="molecule type" value="Genomic_DNA"/>
</dbReference>
<evidence type="ECO:0000256" key="4">
    <source>
        <dbReference type="HAMAP-Rule" id="MF_00720"/>
    </source>
</evidence>
<dbReference type="Pfam" id="PF22657">
    <property type="entry name" value="SSB_1"/>
    <property type="match status" value="1"/>
</dbReference>
<dbReference type="InterPro" id="IPR023646">
    <property type="entry name" value="Prisomal_replication_PriB"/>
</dbReference>
<keyword evidence="1 4" id="KW-0639">Primosome</keyword>
<organism evidence="5 6">
    <name type="scientific">Limnobacter litoralis</name>
    <dbReference type="NCBI Taxonomy" id="481366"/>
    <lineage>
        <taxon>Bacteria</taxon>
        <taxon>Pseudomonadati</taxon>
        <taxon>Pseudomonadota</taxon>
        <taxon>Betaproteobacteria</taxon>
        <taxon>Burkholderiales</taxon>
        <taxon>Burkholderiaceae</taxon>
        <taxon>Limnobacter</taxon>
    </lineage>
</organism>
<dbReference type="Gene3D" id="2.40.50.140">
    <property type="entry name" value="Nucleic acid-binding proteins"/>
    <property type="match status" value="1"/>
</dbReference>
<dbReference type="Proteomes" id="UP001156664">
    <property type="component" value="Unassembled WGS sequence"/>
</dbReference>
<dbReference type="InterPro" id="IPR012340">
    <property type="entry name" value="NA-bd_OB-fold"/>
</dbReference>